<evidence type="ECO:0008006" key="4">
    <source>
        <dbReference type="Google" id="ProtNLM"/>
    </source>
</evidence>
<evidence type="ECO:0000313" key="2">
    <source>
        <dbReference type="EMBL" id="KAK9790343.1"/>
    </source>
</evidence>
<protein>
    <recommendedName>
        <fullName evidence="4">(S)-ureidoglycine aminohydrolase</fullName>
    </recommendedName>
</protein>
<dbReference type="EMBL" id="JALJOQ010000194">
    <property type="protein sequence ID" value="KAK9790343.1"/>
    <property type="molecule type" value="Genomic_DNA"/>
</dbReference>
<evidence type="ECO:0000256" key="1">
    <source>
        <dbReference type="SAM" id="SignalP"/>
    </source>
</evidence>
<dbReference type="NCBIfam" id="TIGR03214">
    <property type="entry name" value="ura-cupin"/>
    <property type="match status" value="1"/>
</dbReference>
<dbReference type="PANTHER" id="PTHR34571">
    <property type="entry name" value="(S)-UREIDOGLYCINE AMINOHYDROLASE"/>
    <property type="match status" value="1"/>
</dbReference>
<reference evidence="2 3" key="1">
    <citation type="journal article" date="2024" name="Nat. Commun.">
        <title>Phylogenomics reveals the evolutionary origins of lichenization in chlorophyte algae.</title>
        <authorList>
            <person name="Puginier C."/>
            <person name="Libourel C."/>
            <person name="Otte J."/>
            <person name="Skaloud P."/>
            <person name="Haon M."/>
            <person name="Grisel S."/>
            <person name="Petersen M."/>
            <person name="Berrin J.G."/>
            <person name="Delaux P.M."/>
            <person name="Dal Grande F."/>
            <person name="Keller J."/>
        </authorList>
    </citation>
    <scope>NUCLEOTIDE SEQUENCE [LARGE SCALE GENOMIC DNA]</scope>
    <source>
        <strain evidence="2 3">SAG 2036</strain>
    </source>
</reference>
<organism evidence="2 3">
    <name type="scientific">Symbiochloris irregularis</name>
    <dbReference type="NCBI Taxonomy" id="706552"/>
    <lineage>
        <taxon>Eukaryota</taxon>
        <taxon>Viridiplantae</taxon>
        <taxon>Chlorophyta</taxon>
        <taxon>core chlorophytes</taxon>
        <taxon>Trebouxiophyceae</taxon>
        <taxon>Trebouxiales</taxon>
        <taxon>Trebouxiaceae</taxon>
        <taxon>Symbiochloris</taxon>
    </lineage>
</organism>
<sequence length="290" mass="31952">MRVIWLLFVVGFAKRAAGLQNSDLEDSWDYSNVFSTSRNEGITFADLPGFTRSTYQRDHALITPESRVFASMPGWKNALTAHLISPATGSKFSMYLVDMKASSAAGTPPAGVERFVFVLDGAVKATLSSNKEEKLLHADDYAYFPADSANGLSSDAGAGLLIFERFYALKSGQAAPVNGSTAERPVLPVPGEVFALRKLLPSSNDYDFNIHVMDFRPGEALYVKEVHYNQHGLLLLQGQGIYRLGDSWYPVQAGDAIWMAPYVVQWYGALGSTTSRYILYKDTTEDPLEH</sequence>
<comment type="caution">
    <text evidence="2">The sequence shown here is derived from an EMBL/GenBank/DDBJ whole genome shotgun (WGS) entry which is preliminary data.</text>
</comment>
<name>A0AAW1NQC0_9CHLO</name>
<dbReference type="GO" id="GO:0071522">
    <property type="term" value="F:ureidoglycine aminohydrolase activity"/>
    <property type="evidence" value="ECO:0007669"/>
    <property type="project" value="InterPro"/>
</dbReference>
<proteinExistence type="predicted"/>
<feature type="signal peptide" evidence="1">
    <location>
        <begin position="1"/>
        <end position="18"/>
    </location>
</feature>
<evidence type="ECO:0000313" key="3">
    <source>
        <dbReference type="Proteomes" id="UP001465755"/>
    </source>
</evidence>
<accession>A0AAW1NQC0</accession>
<dbReference type="InterPro" id="IPR014710">
    <property type="entry name" value="RmlC-like_jellyroll"/>
</dbReference>
<keyword evidence="1" id="KW-0732">Signal</keyword>
<dbReference type="InterPro" id="IPR011051">
    <property type="entry name" value="RmlC_Cupin_sf"/>
</dbReference>
<dbReference type="Gene3D" id="2.60.120.10">
    <property type="entry name" value="Jelly Rolls"/>
    <property type="match status" value="1"/>
</dbReference>
<gene>
    <name evidence="2" type="ORF">WJX73_006610</name>
</gene>
<keyword evidence="3" id="KW-1185">Reference proteome</keyword>
<dbReference type="SUPFAM" id="SSF51182">
    <property type="entry name" value="RmlC-like cupins"/>
    <property type="match status" value="1"/>
</dbReference>
<dbReference type="InterPro" id="IPR044697">
    <property type="entry name" value="UGlyAH_cupin_C"/>
</dbReference>
<dbReference type="PANTHER" id="PTHR34571:SF1">
    <property type="entry name" value="(S)-UREIDOGLYCINE AMINOHYDROLASE"/>
    <property type="match status" value="1"/>
</dbReference>
<dbReference type="InterPro" id="IPR017627">
    <property type="entry name" value="UGHY"/>
</dbReference>
<dbReference type="Proteomes" id="UP001465755">
    <property type="component" value="Unassembled WGS sequence"/>
</dbReference>
<dbReference type="CDD" id="cd02212">
    <property type="entry name" value="cupin_UGlyAH_C"/>
    <property type="match status" value="1"/>
</dbReference>
<dbReference type="AlphaFoldDB" id="A0AAW1NQC0"/>
<feature type="chain" id="PRO_5043732715" description="(S)-ureidoglycine aminohydrolase" evidence="1">
    <location>
        <begin position="19"/>
        <end position="290"/>
    </location>
</feature>